<dbReference type="GeneTree" id="ENSGT01100000263920"/>
<dbReference type="GO" id="GO:0003677">
    <property type="term" value="F:DNA binding"/>
    <property type="evidence" value="ECO:0007669"/>
    <property type="project" value="UniProtKB-KW"/>
</dbReference>
<dbReference type="InterPro" id="IPR001037">
    <property type="entry name" value="Integrase_C_retrovir"/>
</dbReference>
<evidence type="ECO:0000256" key="3">
    <source>
        <dbReference type="ARBA" id="ARBA00022722"/>
    </source>
</evidence>
<keyword evidence="11" id="KW-0812">Transmembrane</keyword>
<dbReference type="GO" id="GO:0016787">
    <property type="term" value="F:hydrolase activity"/>
    <property type="evidence" value="ECO:0007669"/>
    <property type="project" value="UniProtKB-KW"/>
</dbReference>
<sequence length="364" mass="40470">MLFSPIDPLWVGLIVLVLFVLIYGLCYCLKLCVEAVKTGQKILTERQESMSEEEKGLKRKRKRKGDTVLSGGQKGQNKRAEAEEEGELASVPPPYASSAATYRWTFCPEIWREDRLSLLGCPIFTDQAGQRYHEPLDFKVLGNLAESLRTYGLSASYTVAQVEALNRHCMMLSDWAGLVKACLSPGQYLDWKAFLIEFASEQAAANAVAGNPAWDRDMLLGQGRFAQQQTGYPLQVFEQVNQIAIRAWKSLPNRGEANENLTLILTPQMDTQVIEVMVSSRGIVSIPPGDRPDKVLTWARGSVCVFPQDQTEPLWVPERLVRRCKNEAPDPVAPVDVVDDSTSTKDGAEMRDPFGIPEADTSST</sequence>
<evidence type="ECO:0000256" key="4">
    <source>
        <dbReference type="ARBA" id="ARBA00022723"/>
    </source>
</evidence>
<proteinExistence type="predicted"/>
<evidence type="ECO:0000256" key="1">
    <source>
        <dbReference type="ARBA" id="ARBA00022679"/>
    </source>
</evidence>
<dbReference type="InterPro" id="IPR008919">
    <property type="entry name" value="Retrov_capsid_N"/>
</dbReference>
<keyword evidence="4" id="KW-0479">Metal-binding</keyword>
<dbReference type="PANTHER" id="PTHR40389">
    <property type="entry name" value="ENDOGENOUS RETROVIRUS GROUP K MEMBER 24 GAG POLYPROTEIN-RELATED"/>
    <property type="match status" value="1"/>
</dbReference>
<evidence type="ECO:0000256" key="7">
    <source>
        <dbReference type="ARBA" id="ARBA00022908"/>
    </source>
</evidence>
<dbReference type="Pfam" id="PF00552">
    <property type="entry name" value="IN_DBD_C"/>
    <property type="match status" value="1"/>
</dbReference>
<dbReference type="GO" id="GO:0016032">
    <property type="term" value="P:viral process"/>
    <property type="evidence" value="ECO:0007669"/>
    <property type="project" value="InterPro"/>
</dbReference>
<dbReference type="PANTHER" id="PTHR40389:SF3">
    <property type="entry name" value="IGE-BINDING PROTEIN"/>
    <property type="match status" value="1"/>
</dbReference>
<accession>A0A8C6GA94</accession>
<evidence type="ECO:0000256" key="5">
    <source>
        <dbReference type="ARBA" id="ARBA00022759"/>
    </source>
</evidence>
<evidence type="ECO:0000256" key="6">
    <source>
        <dbReference type="ARBA" id="ARBA00022801"/>
    </source>
</evidence>
<evidence type="ECO:0000313" key="13">
    <source>
        <dbReference type="Ensembl" id="ENSMSIP00000003012.1"/>
    </source>
</evidence>
<organism evidence="13 14">
    <name type="scientific">Mus spicilegus</name>
    <name type="common">Mound-building mouse</name>
    <dbReference type="NCBI Taxonomy" id="10103"/>
    <lineage>
        <taxon>Eukaryota</taxon>
        <taxon>Metazoa</taxon>
        <taxon>Chordata</taxon>
        <taxon>Craniata</taxon>
        <taxon>Vertebrata</taxon>
        <taxon>Euteleostomi</taxon>
        <taxon>Mammalia</taxon>
        <taxon>Eutheria</taxon>
        <taxon>Euarchontoglires</taxon>
        <taxon>Glires</taxon>
        <taxon>Rodentia</taxon>
        <taxon>Myomorpha</taxon>
        <taxon>Muroidea</taxon>
        <taxon>Muridae</taxon>
        <taxon>Murinae</taxon>
        <taxon>Mus</taxon>
        <taxon>Mus</taxon>
    </lineage>
</organism>
<feature type="compositionally biased region" description="Basic and acidic residues" evidence="10">
    <location>
        <begin position="47"/>
        <end position="56"/>
    </location>
</feature>
<dbReference type="GO" id="GO:0015074">
    <property type="term" value="P:DNA integration"/>
    <property type="evidence" value="ECO:0007669"/>
    <property type="project" value="UniProtKB-KW"/>
</dbReference>
<feature type="transmembrane region" description="Helical" evidence="11">
    <location>
        <begin position="12"/>
        <end position="33"/>
    </location>
</feature>
<feature type="compositionally biased region" description="Basic and acidic residues" evidence="10">
    <location>
        <begin position="342"/>
        <end position="352"/>
    </location>
</feature>
<name>A0A8C6GA94_MUSSI</name>
<evidence type="ECO:0000259" key="12">
    <source>
        <dbReference type="PROSITE" id="PS51027"/>
    </source>
</evidence>
<dbReference type="AlphaFoldDB" id="A0A8C6GA94"/>
<protein>
    <recommendedName>
        <fullName evidence="12">Integrase-type domain-containing protein</fullName>
    </recommendedName>
</protein>
<keyword evidence="1" id="KW-0808">Transferase</keyword>
<feature type="DNA-binding region" description="Integrase-type" evidence="9">
    <location>
        <begin position="276"/>
        <end position="326"/>
    </location>
</feature>
<dbReference type="Pfam" id="PF00607">
    <property type="entry name" value="Gag_p24"/>
    <property type="match status" value="1"/>
</dbReference>
<evidence type="ECO:0000256" key="10">
    <source>
        <dbReference type="SAM" id="MobiDB-lite"/>
    </source>
</evidence>
<keyword evidence="7" id="KW-0229">DNA integration</keyword>
<keyword evidence="8" id="KW-0238">DNA-binding</keyword>
<reference evidence="13" key="2">
    <citation type="submission" date="2025-09" db="UniProtKB">
        <authorList>
            <consortium name="Ensembl"/>
        </authorList>
    </citation>
    <scope>IDENTIFICATION</scope>
</reference>
<evidence type="ECO:0000256" key="2">
    <source>
        <dbReference type="ARBA" id="ARBA00022695"/>
    </source>
</evidence>
<dbReference type="InterPro" id="IPR036862">
    <property type="entry name" value="Integrase_C_dom_sf_retrovir"/>
</dbReference>
<feature type="region of interest" description="Disordered" evidence="10">
    <location>
        <begin position="47"/>
        <end position="92"/>
    </location>
</feature>
<dbReference type="Gene3D" id="1.10.375.10">
    <property type="entry name" value="Human Immunodeficiency Virus Type 1 Capsid Protein"/>
    <property type="match status" value="1"/>
</dbReference>
<dbReference type="SUPFAM" id="SSF47943">
    <property type="entry name" value="Retrovirus capsid protein, N-terminal core domain"/>
    <property type="match status" value="1"/>
</dbReference>
<evidence type="ECO:0000256" key="9">
    <source>
        <dbReference type="PROSITE-ProRule" id="PRU00506"/>
    </source>
</evidence>
<dbReference type="Gene3D" id="2.30.30.10">
    <property type="entry name" value="Integrase, C-terminal domain superfamily, retroviral"/>
    <property type="match status" value="1"/>
</dbReference>
<keyword evidence="2" id="KW-0548">Nucleotidyltransferase</keyword>
<keyword evidence="14" id="KW-1185">Reference proteome</keyword>
<reference evidence="13" key="1">
    <citation type="submission" date="2025-08" db="UniProtKB">
        <authorList>
            <consortium name="Ensembl"/>
        </authorList>
    </citation>
    <scope>IDENTIFICATION</scope>
</reference>
<dbReference type="InterPro" id="IPR050195">
    <property type="entry name" value="Primate_lentivir_Gag_pol-like"/>
</dbReference>
<evidence type="ECO:0000256" key="8">
    <source>
        <dbReference type="ARBA" id="ARBA00023125"/>
    </source>
</evidence>
<keyword evidence="11" id="KW-0472">Membrane</keyword>
<dbReference type="GO" id="GO:0046872">
    <property type="term" value="F:metal ion binding"/>
    <property type="evidence" value="ECO:0007669"/>
    <property type="project" value="UniProtKB-KW"/>
</dbReference>
<dbReference type="PROSITE" id="PS51027">
    <property type="entry name" value="INTEGRASE_DBD"/>
    <property type="match status" value="1"/>
</dbReference>
<keyword evidence="6" id="KW-0378">Hydrolase</keyword>
<keyword evidence="11" id="KW-1133">Transmembrane helix</keyword>
<dbReference type="GO" id="GO:0004519">
    <property type="term" value="F:endonuclease activity"/>
    <property type="evidence" value="ECO:0007669"/>
    <property type="project" value="UniProtKB-KW"/>
</dbReference>
<dbReference type="SUPFAM" id="SSF50122">
    <property type="entry name" value="DNA-binding domain of retroviral integrase"/>
    <property type="match status" value="1"/>
</dbReference>
<keyword evidence="3" id="KW-0540">Nuclease</keyword>
<keyword evidence="5" id="KW-0255">Endonuclease</keyword>
<dbReference type="Ensembl" id="ENSMSIT00000003816.1">
    <property type="protein sequence ID" value="ENSMSIP00000003012.1"/>
    <property type="gene ID" value="ENSMSIG00000002808.1"/>
</dbReference>
<feature type="region of interest" description="Disordered" evidence="10">
    <location>
        <begin position="328"/>
        <end position="364"/>
    </location>
</feature>
<dbReference type="GO" id="GO:0016779">
    <property type="term" value="F:nucleotidyltransferase activity"/>
    <property type="evidence" value="ECO:0007669"/>
    <property type="project" value="UniProtKB-KW"/>
</dbReference>
<feature type="domain" description="Integrase-type" evidence="12">
    <location>
        <begin position="276"/>
        <end position="326"/>
    </location>
</feature>
<dbReference type="Proteomes" id="UP000694415">
    <property type="component" value="Unplaced"/>
</dbReference>
<evidence type="ECO:0000313" key="14">
    <source>
        <dbReference type="Proteomes" id="UP000694415"/>
    </source>
</evidence>
<evidence type="ECO:0000256" key="11">
    <source>
        <dbReference type="SAM" id="Phobius"/>
    </source>
</evidence>